<dbReference type="Pfam" id="PF23622">
    <property type="entry name" value="LRR_At1g61320_AtMIF1"/>
    <property type="match status" value="1"/>
</dbReference>
<dbReference type="InterPro" id="IPR055357">
    <property type="entry name" value="LRR_At1g61320_AtMIF1"/>
</dbReference>
<reference evidence="2 3" key="1">
    <citation type="journal article" date="2024" name="Plant J.">
        <title>Genome sequences and population genomics reveal climatic adaptation and genomic divergence between two closely related sweetgum species.</title>
        <authorList>
            <person name="Xu W.Q."/>
            <person name="Ren C.Q."/>
            <person name="Zhang X.Y."/>
            <person name="Comes H.P."/>
            <person name="Liu X.H."/>
            <person name="Li Y.G."/>
            <person name="Kettle C.J."/>
            <person name="Jalonen R."/>
            <person name="Gaisberger H."/>
            <person name="Ma Y.Z."/>
            <person name="Qiu Y.X."/>
        </authorList>
    </citation>
    <scope>NUCLEOTIDE SEQUENCE [LARGE SCALE GENOMIC DNA]</scope>
    <source>
        <strain evidence="2">Hangzhou</strain>
    </source>
</reference>
<gene>
    <name evidence="2" type="ORF">L1049_001414</name>
</gene>
<dbReference type="Proteomes" id="UP001415857">
    <property type="component" value="Unassembled WGS sequence"/>
</dbReference>
<dbReference type="InterPro" id="IPR053781">
    <property type="entry name" value="F-box_AtFBL13-like"/>
</dbReference>
<proteinExistence type="predicted"/>
<feature type="domain" description="F-box" evidence="1">
    <location>
        <begin position="18"/>
        <end position="66"/>
    </location>
</feature>
<dbReference type="InterPro" id="IPR036047">
    <property type="entry name" value="F-box-like_dom_sf"/>
</dbReference>
<protein>
    <recommendedName>
        <fullName evidence="1">F-box domain-containing protein</fullName>
    </recommendedName>
</protein>
<dbReference type="InterPro" id="IPR001810">
    <property type="entry name" value="F-box_dom"/>
</dbReference>
<dbReference type="AlphaFoldDB" id="A0AAP0R493"/>
<evidence type="ECO:0000313" key="2">
    <source>
        <dbReference type="EMBL" id="KAK9269637.1"/>
    </source>
</evidence>
<dbReference type="EMBL" id="JBBPBK010000015">
    <property type="protein sequence ID" value="KAK9269637.1"/>
    <property type="molecule type" value="Genomic_DNA"/>
</dbReference>
<dbReference type="Pfam" id="PF00646">
    <property type="entry name" value="F-box"/>
    <property type="match status" value="1"/>
</dbReference>
<dbReference type="Gene3D" id="3.80.10.10">
    <property type="entry name" value="Ribonuclease Inhibitor"/>
    <property type="match status" value="1"/>
</dbReference>
<dbReference type="SUPFAM" id="SSF81383">
    <property type="entry name" value="F-box domain"/>
    <property type="match status" value="1"/>
</dbReference>
<dbReference type="SMART" id="SM00579">
    <property type="entry name" value="FBD"/>
    <property type="match status" value="1"/>
</dbReference>
<dbReference type="InterPro" id="IPR006566">
    <property type="entry name" value="FBD"/>
</dbReference>
<organism evidence="2 3">
    <name type="scientific">Liquidambar formosana</name>
    <name type="common">Formosan gum</name>
    <dbReference type="NCBI Taxonomy" id="63359"/>
    <lineage>
        <taxon>Eukaryota</taxon>
        <taxon>Viridiplantae</taxon>
        <taxon>Streptophyta</taxon>
        <taxon>Embryophyta</taxon>
        <taxon>Tracheophyta</taxon>
        <taxon>Spermatophyta</taxon>
        <taxon>Magnoliopsida</taxon>
        <taxon>eudicotyledons</taxon>
        <taxon>Gunneridae</taxon>
        <taxon>Pentapetalae</taxon>
        <taxon>Saxifragales</taxon>
        <taxon>Altingiaceae</taxon>
        <taxon>Liquidambar</taxon>
    </lineage>
</organism>
<evidence type="ECO:0000313" key="3">
    <source>
        <dbReference type="Proteomes" id="UP001415857"/>
    </source>
</evidence>
<dbReference type="SMART" id="SM00256">
    <property type="entry name" value="FBOX"/>
    <property type="match status" value="1"/>
</dbReference>
<dbReference type="PANTHER" id="PTHR31900:SF30">
    <property type="entry name" value="SUPERFAMILY PROTEIN, PUTATIVE-RELATED"/>
    <property type="match status" value="1"/>
</dbReference>
<keyword evidence="3" id="KW-1185">Reference proteome</keyword>
<name>A0AAP0R493_LIQFO</name>
<dbReference type="Gene3D" id="1.20.1280.50">
    <property type="match status" value="1"/>
</dbReference>
<dbReference type="CDD" id="cd22160">
    <property type="entry name" value="F-box_AtFBL13-like"/>
    <property type="match status" value="1"/>
</dbReference>
<comment type="caution">
    <text evidence="2">The sequence shown here is derived from an EMBL/GenBank/DDBJ whole genome shotgun (WGS) entry which is preliminary data.</text>
</comment>
<sequence length="461" mass="53092">MGNCKRKKFHERHNVEGEDVISNLPDSVLHHILSFLPTKDAVRFCMFSTRWKYLWTSLPNIDLDDLLYFGEKNIWSPHERTCYMNFVERVLMLHDMSNLKRFRLSCRVFFNASYVNEWVSTAVRHKVQELDICFFVEEPFGLPCCIFTCESLTALKIAMNCVLKLPNCISFPSLKSLQLRFVTFMENYSTQKLFSGCPVLQELAILDCEWMNLESITISIPTLKSLTIDELPCFGKTDDLNDCEIKIYAANLLSFKYIGNLSNDIFLYNLSSLLVASIHIPNLCERRNEIARRGVKLLRGVHNAKSVRLSNGTIESLFLAENIPDHFPIFQNLTHLEFSMEIENHTIGALMELLQSSPNLESLVFAKGLDPRIFLCEDDWNLKSVPKCFLSHLKTVDLHNFLGNDTEICFLEFLLKNALVLERINICCYKNLLGNSKKQEKGRNLLNMLPRGSRGCAIVFL</sequence>
<dbReference type="InterPro" id="IPR032675">
    <property type="entry name" value="LRR_dom_sf"/>
</dbReference>
<dbReference type="SUPFAM" id="SSF52047">
    <property type="entry name" value="RNI-like"/>
    <property type="match status" value="1"/>
</dbReference>
<evidence type="ECO:0000259" key="1">
    <source>
        <dbReference type="PROSITE" id="PS50181"/>
    </source>
</evidence>
<dbReference type="PANTHER" id="PTHR31900">
    <property type="entry name" value="F-BOX/RNI SUPERFAMILY PROTEIN-RELATED"/>
    <property type="match status" value="1"/>
</dbReference>
<dbReference type="PROSITE" id="PS50181">
    <property type="entry name" value="FBOX"/>
    <property type="match status" value="1"/>
</dbReference>
<dbReference type="InterPro" id="IPR050232">
    <property type="entry name" value="FBL13/AtMIF1-like"/>
</dbReference>
<accession>A0AAP0R493</accession>